<evidence type="ECO:0008006" key="3">
    <source>
        <dbReference type="Google" id="ProtNLM"/>
    </source>
</evidence>
<accession>B8GU44</accession>
<reference evidence="1 2" key="1">
    <citation type="journal article" date="2011" name="Stand. Genomic Sci.">
        <title>Complete genome sequence of 'Thioalkalivibrio sulfidophilus' HL-EbGr7.</title>
        <authorList>
            <person name="Muyzer G."/>
            <person name="Sorokin D.Y."/>
            <person name="Mavromatis K."/>
            <person name="Lapidus A."/>
            <person name="Clum A."/>
            <person name="Ivanova N."/>
            <person name="Pati A."/>
            <person name="d'Haeseleer P."/>
            <person name="Woyke T."/>
            <person name="Kyrpides N.C."/>
        </authorList>
    </citation>
    <scope>NUCLEOTIDE SEQUENCE [LARGE SCALE GENOMIC DNA]</scope>
    <source>
        <strain evidence="1 2">HL-EbGR7</strain>
    </source>
</reference>
<dbReference type="KEGG" id="tgr:Tgr7_0228"/>
<protein>
    <recommendedName>
        <fullName evidence="3">Lipoprotein</fullName>
    </recommendedName>
</protein>
<dbReference type="EMBL" id="CP001339">
    <property type="protein sequence ID" value="ACL71327.1"/>
    <property type="molecule type" value="Genomic_DNA"/>
</dbReference>
<dbReference type="HOGENOM" id="CLU_2072085_0_0_6"/>
<evidence type="ECO:0000313" key="2">
    <source>
        <dbReference type="Proteomes" id="UP000002383"/>
    </source>
</evidence>
<dbReference type="RefSeq" id="WP_012636816.1">
    <property type="nucleotide sequence ID" value="NC_011901.1"/>
</dbReference>
<gene>
    <name evidence="1" type="ordered locus">Tgr7_0228</name>
</gene>
<sequence length="118" mass="12635" precursor="true">MMQRRRRLVLGGLSALLLAGCQINGEPLREDARVLRLILVPVPDSGLDPASSEGLDRLSRAAGTELVHVRPMSGGGHVLATAEPVPVSQAETILQRLAADPAIAYAEEDRRVTHQSPE</sequence>
<name>B8GU44_THISH</name>
<dbReference type="STRING" id="396588.Tgr7_0228"/>
<evidence type="ECO:0000313" key="1">
    <source>
        <dbReference type="EMBL" id="ACL71327.1"/>
    </source>
</evidence>
<organism evidence="1 2">
    <name type="scientific">Thioalkalivibrio sulfidiphilus (strain HL-EbGR7)</name>
    <dbReference type="NCBI Taxonomy" id="396588"/>
    <lineage>
        <taxon>Bacteria</taxon>
        <taxon>Pseudomonadati</taxon>
        <taxon>Pseudomonadota</taxon>
        <taxon>Gammaproteobacteria</taxon>
        <taxon>Chromatiales</taxon>
        <taxon>Ectothiorhodospiraceae</taxon>
        <taxon>Thioalkalivibrio</taxon>
    </lineage>
</organism>
<dbReference type="PROSITE" id="PS51257">
    <property type="entry name" value="PROKAR_LIPOPROTEIN"/>
    <property type="match status" value="1"/>
</dbReference>
<proteinExistence type="predicted"/>
<dbReference type="AlphaFoldDB" id="B8GU44"/>
<dbReference type="Proteomes" id="UP000002383">
    <property type="component" value="Chromosome"/>
</dbReference>
<keyword evidence="2" id="KW-1185">Reference proteome</keyword>